<keyword evidence="1" id="KW-0812">Transmembrane</keyword>
<dbReference type="InterPro" id="IPR003425">
    <property type="entry name" value="CCB3/YggT"/>
</dbReference>
<dbReference type="Pfam" id="PF02325">
    <property type="entry name" value="CCB3_YggT"/>
    <property type="match status" value="1"/>
</dbReference>
<evidence type="ECO:0000313" key="3">
    <source>
        <dbReference type="Proteomes" id="UP000523863"/>
    </source>
</evidence>
<gene>
    <name evidence="2" type="ORF">BKA12_000358</name>
</gene>
<protein>
    <submittedName>
        <fullName evidence="2">YggT family protein</fullName>
    </submittedName>
</protein>
<comment type="caution">
    <text evidence="2">The sequence shown here is derived from an EMBL/GenBank/DDBJ whole genome shotgun (WGS) entry which is preliminary data.</text>
</comment>
<keyword evidence="1" id="KW-0472">Membrane</keyword>
<dbReference type="AlphaFoldDB" id="A0A7W8Y981"/>
<keyword evidence="3" id="KW-1185">Reference proteome</keyword>
<name>A0A7W8Y981_9MICC</name>
<dbReference type="EMBL" id="JACHBL010000001">
    <property type="protein sequence ID" value="MBB5597278.1"/>
    <property type="molecule type" value="Genomic_DNA"/>
</dbReference>
<proteinExistence type="predicted"/>
<keyword evidence="1" id="KW-1133">Transmembrane helix</keyword>
<accession>A0A7W8Y981</accession>
<sequence>MGLLFGLLYAALTVIQALLIIRIVLDITQSFARSWKPKGIALMTAMAVYTVTDPPMKWIRSKVPSLDLGGMRFDLAFILLFFAVIILKFIVLQLGMAAS</sequence>
<dbReference type="Proteomes" id="UP000523863">
    <property type="component" value="Unassembled WGS sequence"/>
</dbReference>
<evidence type="ECO:0000256" key="1">
    <source>
        <dbReference type="SAM" id="Phobius"/>
    </source>
</evidence>
<dbReference type="RefSeq" id="WP_183640234.1">
    <property type="nucleotide sequence ID" value="NZ_CANLFI010000002.1"/>
</dbReference>
<feature type="transmembrane region" description="Helical" evidence="1">
    <location>
        <begin position="6"/>
        <end position="25"/>
    </location>
</feature>
<organism evidence="2 3">
    <name type="scientific">Neomicrococcus lactis</name>
    <dbReference type="NCBI Taxonomy" id="732241"/>
    <lineage>
        <taxon>Bacteria</taxon>
        <taxon>Bacillati</taxon>
        <taxon>Actinomycetota</taxon>
        <taxon>Actinomycetes</taxon>
        <taxon>Micrococcales</taxon>
        <taxon>Micrococcaceae</taxon>
        <taxon>Neomicrococcus</taxon>
    </lineage>
</organism>
<evidence type="ECO:0000313" key="2">
    <source>
        <dbReference type="EMBL" id="MBB5597278.1"/>
    </source>
</evidence>
<dbReference type="GO" id="GO:0016020">
    <property type="term" value="C:membrane"/>
    <property type="evidence" value="ECO:0007669"/>
    <property type="project" value="InterPro"/>
</dbReference>
<reference evidence="2 3" key="1">
    <citation type="submission" date="2020-08" db="EMBL/GenBank/DDBJ databases">
        <title>Sequencing the genomes of 1000 actinobacteria strains.</title>
        <authorList>
            <person name="Klenk H.-P."/>
        </authorList>
    </citation>
    <scope>NUCLEOTIDE SEQUENCE [LARGE SCALE GENOMIC DNA]</scope>
    <source>
        <strain evidence="2 3">DSM 23694</strain>
    </source>
</reference>
<feature type="transmembrane region" description="Helical" evidence="1">
    <location>
        <begin position="76"/>
        <end position="98"/>
    </location>
</feature>